<organism evidence="3">
    <name type="scientific">Brachypodium distachyon</name>
    <name type="common">Purple false brome</name>
    <name type="synonym">Trachynia distachya</name>
    <dbReference type="NCBI Taxonomy" id="15368"/>
    <lineage>
        <taxon>Eukaryota</taxon>
        <taxon>Viridiplantae</taxon>
        <taxon>Streptophyta</taxon>
        <taxon>Embryophyta</taxon>
        <taxon>Tracheophyta</taxon>
        <taxon>Spermatophyta</taxon>
        <taxon>Magnoliopsida</taxon>
        <taxon>Liliopsida</taxon>
        <taxon>Poales</taxon>
        <taxon>Poaceae</taxon>
        <taxon>BOP clade</taxon>
        <taxon>Pooideae</taxon>
        <taxon>Stipodae</taxon>
        <taxon>Brachypodieae</taxon>
        <taxon>Brachypodium</taxon>
    </lineage>
</organism>
<dbReference type="GO" id="GO:0016787">
    <property type="term" value="F:hydrolase activity"/>
    <property type="evidence" value="ECO:0007669"/>
    <property type="project" value="InterPro"/>
</dbReference>
<feature type="active site" evidence="1">
    <location>
        <position position="171"/>
    </location>
</feature>
<dbReference type="PANTHER" id="PTHR23024">
    <property type="entry name" value="ARYLACETAMIDE DEACETYLASE"/>
    <property type="match status" value="1"/>
</dbReference>
<evidence type="ECO:0000256" key="1">
    <source>
        <dbReference type="PROSITE-ProRule" id="PRU10038"/>
    </source>
</evidence>
<evidence type="ECO:0000259" key="2">
    <source>
        <dbReference type="Pfam" id="PF07859"/>
    </source>
</evidence>
<dbReference type="EMBL" id="CM000883">
    <property type="protein sequence ID" value="KQJ89308.1"/>
    <property type="molecule type" value="Genomic_DNA"/>
</dbReference>
<sequence length="459" mass="49815">MHANKNPSPAENMKDVVAVDLSPFLREYKGGRVDRLLRSTFVPASEDAGANRGVTTRDAVIDAATGVSARLFLPSRTTTTSNNLLPVVMYIHGGSFCTESAFCRTYHNYARSLAANAGALVVSVEYRLAPEHPIPAPYDDAWAALQWVASFSDPWLAAHADPARLFVAGDSAGGNIVYNTAVRAAASMTSVVDIQGLVIVQPYFWGTERLPSEELAEDAGAVLPACLVDRAWPYVTAGQACNDDPRINPRDEDIASLACSRVLVAVAEKDMLRERGSRLAARLRDCRRPIGHDDDNDDDDNYDVTLVESEGEDHGFHLYSPLRATSKKLMESIVRFINQPLPLPVLPAAFLPEPHELRLLIGTCEEGKKKNKKSSARPILGLPSRPYMDVFGYGMAMKRWTGPSSCLMHPTTALGKVGQGNASSKTRHGLCLGRARPGQTYMGSFSAAGHGSSVIKNFF</sequence>
<dbReference type="OrthoDB" id="646493at2759"/>
<reference evidence="4" key="3">
    <citation type="submission" date="2018-08" db="UniProtKB">
        <authorList>
            <consortium name="EnsemblPlants"/>
        </authorList>
    </citation>
    <scope>IDENTIFICATION</scope>
    <source>
        <strain evidence="4">cv. Bd21</strain>
    </source>
</reference>
<dbReference type="EnsemblPlants" id="KQJ89308">
    <property type="protein sequence ID" value="KQJ89308"/>
    <property type="gene ID" value="BRADI_4g24773v3"/>
</dbReference>
<name>A0A0Q3ESQ3_BRADI</name>
<evidence type="ECO:0000313" key="5">
    <source>
        <dbReference type="Proteomes" id="UP000008810"/>
    </source>
</evidence>
<gene>
    <name evidence="4" type="primary">LOC100828824</name>
    <name evidence="3" type="ORF">BRADI_4g24773v3</name>
</gene>
<dbReference type="Gramene" id="KQJ89308">
    <property type="protein sequence ID" value="KQJ89308"/>
    <property type="gene ID" value="BRADI_4g24773v3"/>
</dbReference>
<dbReference type="InterPro" id="IPR013094">
    <property type="entry name" value="AB_hydrolase_3"/>
</dbReference>
<reference evidence="3" key="2">
    <citation type="submission" date="2017-06" db="EMBL/GenBank/DDBJ databases">
        <title>WGS assembly of Brachypodium distachyon.</title>
        <authorList>
            <consortium name="The International Brachypodium Initiative"/>
            <person name="Lucas S."/>
            <person name="Harmon-Smith M."/>
            <person name="Lail K."/>
            <person name="Tice H."/>
            <person name="Grimwood J."/>
            <person name="Bruce D."/>
            <person name="Barry K."/>
            <person name="Shu S."/>
            <person name="Lindquist E."/>
            <person name="Wang M."/>
            <person name="Pitluck S."/>
            <person name="Vogel J.P."/>
            <person name="Garvin D.F."/>
            <person name="Mockler T.C."/>
            <person name="Schmutz J."/>
            <person name="Rokhsar D."/>
            <person name="Bevan M.W."/>
        </authorList>
    </citation>
    <scope>NUCLEOTIDE SEQUENCE</scope>
    <source>
        <strain evidence="3">Bd21</strain>
    </source>
</reference>
<evidence type="ECO:0000313" key="4">
    <source>
        <dbReference type="EnsemblPlants" id="KQJ89308"/>
    </source>
</evidence>
<reference evidence="3 4" key="1">
    <citation type="journal article" date="2010" name="Nature">
        <title>Genome sequencing and analysis of the model grass Brachypodium distachyon.</title>
        <authorList>
            <consortium name="International Brachypodium Initiative"/>
        </authorList>
    </citation>
    <scope>NUCLEOTIDE SEQUENCE [LARGE SCALE GENOMIC DNA]</scope>
    <source>
        <strain evidence="3 4">Bd21</strain>
    </source>
</reference>
<protein>
    <recommendedName>
        <fullName evidence="2">Alpha/beta hydrolase fold-3 domain-containing protein</fullName>
    </recommendedName>
</protein>
<evidence type="ECO:0000313" key="3">
    <source>
        <dbReference type="EMBL" id="KQJ89308.1"/>
    </source>
</evidence>
<dbReference type="SUPFAM" id="SSF53474">
    <property type="entry name" value="alpha/beta-Hydrolases"/>
    <property type="match status" value="1"/>
</dbReference>
<dbReference type="InterPro" id="IPR050466">
    <property type="entry name" value="Carboxylest/Gibb_receptor"/>
</dbReference>
<dbReference type="FunCoup" id="A0A0Q3ESQ3">
    <property type="interactions" value="191"/>
</dbReference>
<proteinExistence type="predicted"/>
<dbReference type="Gene3D" id="3.40.50.1820">
    <property type="entry name" value="alpha/beta hydrolase"/>
    <property type="match status" value="1"/>
</dbReference>
<dbReference type="PROSITE" id="PS01174">
    <property type="entry name" value="LIPASE_GDXG_SER"/>
    <property type="match status" value="1"/>
</dbReference>
<dbReference type="AlphaFoldDB" id="A0A0Q3ESQ3"/>
<dbReference type="PANTHER" id="PTHR23024:SF563">
    <property type="entry name" value="OS09G0435700 PROTEIN"/>
    <property type="match status" value="1"/>
</dbReference>
<dbReference type="Pfam" id="PF07859">
    <property type="entry name" value="Abhydrolase_3"/>
    <property type="match status" value="1"/>
</dbReference>
<dbReference type="InterPro" id="IPR029058">
    <property type="entry name" value="AB_hydrolase_fold"/>
</dbReference>
<feature type="domain" description="Alpha/beta hydrolase fold-3" evidence="2">
    <location>
        <begin position="88"/>
        <end position="289"/>
    </location>
</feature>
<accession>A0A0Q3ESQ3</accession>
<dbReference type="Proteomes" id="UP000008810">
    <property type="component" value="Chromosome 4"/>
</dbReference>
<dbReference type="InterPro" id="IPR033140">
    <property type="entry name" value="Lipase_GDXG_put_SER_AS"/>
</dbReference>
<keyword evidence="5" id="KW-1185">Reference proteome</keyword>